<organism evidence="2 3">
    <name type="scientific">Gossypium australe</name>
    <dbReference type="NCBI Taxonomy" id="47621"/>
    <lineage>
        <taxon>Eukaryota</taxon>
        <taxon>Viridiplantae</taxon>
        <taxon>Streptophyta</taxon>
        <taxon>Embryophyta</taxon>
        <taxon>Tracheophyta</taxon>
        <taxon>Spermatophyta</taxon>
        <taxon>Magnoliopsida</taxon>
        <taxon>eudicotyledons</taxon>
        <taxon>Gunneridae</taxon>
        <taxon>Pentapetalae</taxon>
        <taxon>rosids</taxon>
        <taxon>malvids</taxon>
        <taxon>Malvales</taxon>
        <taxon>Malvaceae</taxon>
        <taxon>Malvoideae</taxon>
        <taxon>Gossypium</taxon>
    </lineage>
</organism>
<protein>
    <recommendedName>
        <fullName evidence="4">Retrovirus-related Pol polyprotein from transposon TNT 1-94</fullName>
    </recommendedName>
</protein>
<keyword evidence="3" id="KW-1185">Reference proteome</keyword>
<evidence type="ECO:0008006" key="4">
    <source>
        <dbReference type="Google" id="ProtNLM"/>
    </source>
</evidence>
<reference evidence="2" key="1">
    <citation type="submission" date="2019-08" db="EMBL/GenBank/DDBJ databases">
        <authorList>
            <person name="Liu F."/>
        </authorList>
    </citation>
    <scope>NUCLEOTIDE SEQUENCE [LARGE SCALE GENOMIC DNA]</scope>
    <source>
        <strain evidence="2">PA1801</strain>
        <tissue evidence="2">Leaf</tissue>
    </source>
</reference>
<dbReference type="EMBL" id="SMMG02000009">
    <property type="protein sequence ID" value="KAA3461886.1"/>
    <property type="molecule type" value="Genomic_DNA"/>
</dbReference>
<dbReference type="Proteomes" id="UP000325315">
    <property type="component" value="Unassembled WGS sequence"/>
</dbReference>
<dbReference type="AlphaFoldDB" id="A0A5B6UYB2"/>
<dbReference type="PANTHER" id="PTHR11439:SF503">
    <property type="entry name" value="CYSTEINE-RICH RLK (RECEPTOR-LIKE PROTEIN KINASE) 8"/>
    <property type="match status" value="1"/>
</dbReference>
<accession>A0A5B6UYB2</accession>
<name>A0A5B6UYB2_9ROSI</name>
<feature type="compositionally biased region" description="Low complexity" evidence="1">
    <location>
        <begin position="120"/>
        <end position="134"/>
    </location>
</feature>
<dbReference type="PANTHER" id="PTHR11439">
    <property type="entry name" value="GAG-POL-RELATED RETROTRANSPOSON"/>
    <property type="match status" value="1"/>
</dbReference>
<sequence length="134" mass="14876">MYAVGLLSRFMHCCNIPHFNIAKRVLRYIKGIANFGVWFMKANVLKLVGYSDSDWVGSMDDMQSTSKYLFSLGSGVTESQLADILTKPLEKARFEKLRNEIAVCNMKAKKLAHMANKQGANRSSSSAANYGASN</sequence>
<proteinExistence type="predicted"/>
<comment type="caution">
    <text evidence="2">The sequence shown here is derived from an EMBL/GenBank/DDBJ whole genome shotgun (WGS) entry which is preliminary data.</text>
</comment>
<dbReference type="OrthoDB" id="413760at2759"/>
<evidence type="ECO:0000256" key="1">
    <source>
        <dbReference type="SAM" id="MobiDB-lite"/>
    </source>
</evidence>
<evidence type="ECO:0000313" key="2">
    <source>
        <dbReference type="EMBL" id="KAA3461886.1"/>
    </source>
</evidence>
<feature type="region of interest" description="Disordered" evidence="1">
    <location>
        <begin position="115"/>
        <end position="134"/>
    </location>
</feature>
<evidence type="ECO:0000313" key="3">
    <source>
        <dbReference type="Proteomes" id="UP000325315"/>
    </source>
</evidence>
<gene>
    <name evidence="2" type="ORF">EPI10_028422</name>
</gene>